<protein>
    <submittedName>
        <fullName evidence="2">DNA pol A exo1 domain containing protein</fullName>
    </submittedName>
</protein>
<evidence type="ECO:0000259" key="1">
    <source>
        <dbReference type="Pfam" id="PF01612"/>
    </source>
</evidence>
<sequence>MKDMEIEFSIINTTEQIGFVLDWLVSRHAHPVPSSPIMYVDLEGVNLCREGSISIFTLLVDIDIITRGVFLIDVHTLGAQAFNTPGAKKTTLKDMLEDEKIPKVFFDVRNDSDALFTHFGVALQGIEDVQLMESATRKTTASRKYLNGLAKCVENKLPTRHGGGGLAAWKLAKEKGERLFKAEHGGSYEVFNQRPIPDDIISYCVGDVRHLPELRDTFYRQQTHQWRKLVGEEAKKRVATSQRSDYQPHSLNKALTSWNKEQNMILHRWYYVPPPHNDFEDFFDESTDLYDDWEDDYGMSCRDVIFDWDDYYSD</sequence>
<dbReference type="Proteomes" id="UP000472372">
    <property type="component" value="Chromosome 4"/>
</dbReference>
<dbReference type="InterPro" id="IPR002562">
    <property type="entry name" value="3'-5'_exonuclease_dom"/>
</dbReference>
<dbReference type="GO" id="GO:0008408">
    <property type="term" value="F:3'-5' exonuclease activity"/>
    <property type="evidence" value="ECO:0007669"/>
    <property type="project" value="InterPro"/>
</dbReference>
<feature type="domain" description="3'-5' exonuclease" evidence="1">
    <location>
        <begin position="65"/>
        <end position="218"/>
    </location>
</feature>
<dbReference type="GO" id="GO:0006139">
    <property type="term" value="P:nucleobase-containing compound metabolic process"/>
    <property type="evidence" value="ECO:0007669"/>
    <property type="project" value="InterPro"/>
</dbReference>
<dbReference type="GO" id="GO:0003676">
    <property type="term" value="F:nucleic acid binding"/>
    <property type="evidence" value="ECO:0007669"/>
    <property type="project" value="InterPro"/>
</dbReference>
<organism evidence="2 3">
    <name type="scientific">Pyrenophora teres f. teres</name>
    <dbReference type="NCBI Taxonomy" id="97479"/>
    <lineage>
        <taxon>Eukaryota</taxon>
        <taxon>Fungi</taxon>
        <taxon>Dikarya</taxon>
        <taxon>Ascomycota</taxon>
        <taxon>Pezizomycotina</taxon>
        <taxon>Dothideomycetes</taxon>
        <taxon>Pleosporomycetidae</taxon>
        <taxon>Pleosporales</taxon>
        <taxon>Pleosporineae</taxon>
        <taxon>Pleosporaceae</taxon>
        <taxon>Pyrenophora</taxon>
    </lineage>
</organism>
<gene>
    <name evidence="2" type="ORF">PTTW11_05365</name>
</gene>
<dbReference type="EMBL" id="HG992980">
    <property type="protein sequence ID" value="CAE7034201.1"/>
    <property type="molecule type" value="Genomic_DNA"/>
</dbReference>
<name>A0A6S6W1K4_9PLEO</name>
<dbReference type="PANTHER" id="PTHR43040:SF1">
    <property type="entry name" value="RIBONUCLEASE D"/>
    <property type="match status" value="1"/>
</dbReference>
<reference evidence="2" key="1">
    <citation type="submission" date="2021-02" db="EMBL/GenBank/DDBJ databases">
        <authorList>
            <person name="Syme A R."/>
            <person name="Syme A R."/>
            <person name="Moolhuijzen P."/>
        </authorList>
    </citation>
    <scope>NUCLEOTIDE SEQUENCE</scope>
    <source>
        <strain evidence="2">W1-1</strain>
    </source>
</reference>
<dbReference type="SUPFAM" id="SSF53098">
    <property type="entry name" value="Ribonuclease H-like"/>
    <property type="match status" value="1"/>
</dbReference>
<dbReference type="InterPro" id="IPR036397">
    <property type="entry name" value="RNaseH_sf"/>
</dbReference>
<dbReference type="Gene3D" id="3.30.420.10">
    <property type="entry name" value="Ribonuclease H-like superfamily/Ribonuclease H"/>
    <property type="match status" value="1"/>
</dbReference>
<dbReference type="PANTHER" id="PTHR43040">
    <property type="entry name" value="RIBONUCLEASE D"/>
    <property type="match status" value="1"/>
</dbReference>
<evidence type="ECO:0000313" key="3">
    <source>
        <dbReference type="Proteomes" id="UP000472372"/>
    </source>
</evidence>
<proteinExistence type="predicted"/>
<accession>A0A6S6W1K4</accession>
<dbReference type="Pfam" id="PF01612">
    <property type="entry name" value="DNA_pol_A_exo1"/>
    <property type="match status" value="1"/>
</dbReference>
<dbReference type="AlphaFoldDB" id="A0A6S6W1K4"/>
<dbReference type="InterPro" id="IPR012337">
    <property type="entry name" value="RNaseH-like_sf"/>
</dbReference>
<evidence type="ECO:0000313" key="2">
    <source>
        <dbReference type="EMBL" id="CAE7034201.1"/>
    </source>
</evidence>